<comment type="caution">
    <text evidence="3">The sequence shown here is derived from an EMBL/GenBank/DDBJ whole genome shotgun (WGS) entry which is preliminary data.</text>
</comment>
<dbReference type="PANTHER" id="PTHR35550:SF2">
    <property type="entry name" value="OS05G0401200 PROTEIN"/>
    <property type="match status" value="1"/>
</dbReference>
<keyword evidence="1" id="KW-1133">Transmembrane helix</keyword>
<feature type="transmembrane region" description="Helical" evidence="1">
    <location>
        <begin position="94"/>
        <end position="114"/>
    </location>
</feature>
<feature type="chain" id="PRO_5044826988" description="Photosystem I assembly protein Ycf4" evidence="2">
    <location>
        <begin position="24"/>
        <end position="229"/>
    </location>
</feature>
<organism evidence="3 4">
    <name type="scientific">Cyclotella cryptica</name>
    <dbReference type="NCBI Taxonomy" id="29204"/>
    <lineage>
        <taxon>Eukaryota</taxon>
        <taxon>Sar</taxon>
        <taxon>Stramenopiles</taxon>
        <taxon>Ochrophyta</taxon>
        <taxon>Bacillariophyta</taxon>
        <taxon>Coscinodiscophyceae</taxon>
        <taxon>Thalassiosirophycidae</taxon>
        <taxon>Stephanodiscales</taxon>
        <taxon>Stephanodiscaceae</taxon>
        <taxon>Cyclotella</taxon>
    </lineage>
</organism>
<keyword evidence="2" id="KW-0732">Signal</keyword>
<sequence>MTAGRALLSCVLLLSSAVSNCFTATSHVKARFGRNRSPIGKPFDFNKVSFGSVVPSKSSLAAGPTEIIAPSYNLALGSLALAAAFALPGSPLKSNLSTILGGIPLALFGLFLAYQTTTIRFTFDDNNFSLVKANMESSGENFVVGGENVWAYDKIVNYDLFPSRSFPILVYFKETQTPEEFWNVGPGEKANSVEAIAKGAVPGQVHFFPAIANTEDIISGFEKHGCGKL</sequence>
<keyword evidence="1" id="KW-0812">Transmembrane</keyword>
<dbReference type="PANTHER" id="PTHR35550">
    <property type="match status" value="1"/>
</dbReference>
<dbReference type="Pfam" id="PF11317">
    <property type="entry name" value="DUF3119"/>
    <property type="match status" value="1"/>
</dbReference>
<dbReference type="AlphaFoldDB" id="A0ABD3QKA2"/>
<proteinExistence type="predicted"/>
<evidence type="ECO:0000256" key="2">
    <source>
        <dbReference type="SAM" id="SignalP"/>
    </source>
</evidence>
<feature type="signal peptide" evidence="2">
    <location>
        <begin position="1"/>
        <end position="23"/>
    </location>
</feature>
<dbReference type="Proteomes" id="UP001516023">
    <property type="component" value="Unassembled WGS sequence"/>
</dbReference>
<dbReference type="InterPro" id="IPR021467">
    <property type="entry name" value="DUF3119"/>
</dbReference>
<accession>A0ABD3QKA2</accession>
<evidence type="ECO:0000256" key="1">
    <source>
        <dbReference type="SAM" id="Phobius"/>
    </source>
</evidence>
<reference evidence="3 4" key="1">
    <citation type="journal article" date="2020" name="G3 (Bethesda)">
        <title>Improved Reference Genome for Cyclotella cryptica CCMP332, a Model for Cell Wall Morphogenesis, Salinity Adaptation, and Lipid Production in Diatoms (Bacillariophyta).</title>
        <authorList>
            <person name="Roberts W.R."/>
            <person name="Downey K.M."/>
            <person name="Ruck E.C."/>
            <person name="Traller J.C."/>
            <person name="Alverson A.J."/>
        </authorList>
    </citation>
    <scope>NUCLEOTIDE SEQUENCE [LARGE SCALE GENOMIC DNA]</scope>
    <source>
        <strain evidence="3 4">CCMP332</strain>
    </source>
</reference>
<keyword evidence="4" id="KW-1185">Reference proteome</keyword>
<evidence type="ECO:0008006" key="5">
    <source>
        <dbReference type="Google" id="ProtNLM"/>
    </source>
</evidence>
<evidence type="ECO:0000313" key="3">
    <source>
        <dbReference type="EMBL" id="KAL3800368.1"/>
    </source>
</evidence>
<feature type="transmembrane region" description="Helical" evidence="1">
    <location>
        <begin position="67"/>
        <end position="87"/>
    </location>
</feature>
<gene>
    <name evidence="3" type="ORF">HJC23_003664</name>
</gene>
<name>A0ABD3QKA2_9STRA</name>
<evidence type="ECO:0000313" key="4">
    <source>
        <dbReference type="Proteomes" id="UP001516023"/>
    </source>
</evidence>
<protein>
    <recommendedName>
        <fullName evidence="5">Photosystem I assembly protein Ycf4</fullName>
    </recommendedName>
</protein>
<dbReference type="EMBL" id="JABMIG020000033">
    <property type="protein sequence ID" value="KAL3800368.1"/>
    <property type="molecule type" value="Genomic_DNA"/>
</dbReference>
<keyword evidence="1" id="KW-0472">Membrane</keyword>